<organism evidence="1 2">
    <name type="scientific">Thelephora ganbajun</name>
    <name type="common">Ganba fungus</name>
    <dbReference type="NCBI Taxonomy" id="370292"/>
    <lineage>
        <taxon>Eukaryota</taxon>
        <taxon>Fungi</taxon>
        <taxon>Dikarya</taxon>
        <taxon>Basidiomycota</taxon>
        <taxon>Agaricomycotina</taxon>
        <taxon>Agaricomycetes</taxon>
        <taxon>Thelephorales</taxon>
        <taxon>Thelephoraceae</taxon>
        <taxon>Thelephora</taxon>
    </lineage>
</organism>
<comment type="caution">
    <text evidence="1">The sequence shown here is derived from an EMBL/GenBank/DDBJ whole genome shotgun (WGS) entry which is preliminary data.</text>
</comment>
<evidence type="ECO:0000313" key="2">
    <source>
        <dbReference type="Proteomes" id="UP000886501"/>
    </source>
</evidence>
<accession>A0ACB6Z719</accession>
<protein>
    <submittedName>
        <fullName evidence="1">Uncharacterized protein</fullName>
    </submittedName>
</protein>
<reference evidence="1" key="1">
    <citation type="submission" date="2019-10" db="EMBL/GenBank/DDBJ databases">
        <authorList>
            <consortium name="DOE Joint Genome Institute"/>
            <person name="Kuo A."/>
            <person name="Miyauchi S."/>
            <person name="Kiss E."/>
            <person name="Drula E."/>
            <person name="Kohler A."/>
            <person name="Sanchez-Garcia M."/>
            <person name="Andreopoulos B."/>
            <person name="Barry K.W."/>
            <person name="Bonito G."/>
            <person name="Buee M."/>
            <person name="Carver A."/>
            <person name="Chen C."/>
            <person name="Cichocki N."/>
            <person name="Clum A."/>
            <person name="Culley D."/>
            <person name="Crous P.W."/>
            <person name="Fauchery L."/>
            <person name="Girlanda M."/>
            <person name="Hayes R."/>
            <person name="Keri Z."/>
            <person name="Labutti K."/>
            <person name="Lipzen A."/>
            <person name="Lombard V."/>
            <person name="Magnuson J."/>
            <person name="Maillard F."/>
            <person name="Morin E."/>
            <person name="Murat C."/>
            <person name="Nolan M."/>
            <person name="Ohm R."/>
            <person name="Pangilinan J."/>
            <person name="Pereira M."/>
            <person name="Perotto S."/>
            <person name="Peter M."/>
            <person name="Riley R."/>
            <person name="Sitrit Y."/>
            <person name="Stielow B."/>
            <person name="Szollosi G."/>
            <person name="Zifcakova L."/>
            <person name="Stursova M."/>
            <person name="Spatafora J.W."/>
            <person name="Tedersoo L."/>
            <person name="Vaario L.-M."/>
            <person name="Yamada A."/>
            <person name="Yan M."/>
            <person name="Wang P."/>
            <person name="Xu J."/>
            <person name="Bruns T."/>
            <person name="Baldrian P."/>
            <person name="Vilgalys R."/>
            <person name="Henrissat B."/>
            <person name="Grigoriev I.V."/>
            <person name="Hibbett D."/>
            <person name="Nagy L.G."/>
            <person name="Martin F.M."/>
        </authorList>
    </citation>
    <scope>NUCLEOTIDE SEQUENCE</scope>
    <source>
        <strain evidence="1">P2</strain>
    </source>
</reference>
<sequence>MALNLKHDVPAIAVPADGGERLSKLSGTIDYTPLVVHQSKHRSLLQSSAFELIGQKALNGLFVVEAKLDGKQFADHVPQAIAAMHAIATFLG</sequence>
<gene>
    <name evidence="1" type="ORF">BDM02DRAFT_3189941</name>
</gene>
<reference evidence="1" key="2">
    <citation type="journal article" date="2020" name="Nat. Commun.">
        <title>Large-scale genome sequencing of mycorrhizal fungi provides insights into the early evolution of symbiotic traits.</title>
        <authorList>
            <person name="Miyauchi S."/>
            <person name="Kiss E."/>
            <person name="Kuo A."/>
            <person name="Drula E."/>
            <person name="Kohler A."/>
            <person name="Sanchez-Garcia M."/>
            <person name="Morin E."/>
            <person name="Andreopoulos B."/>
            <person name="Barry K.W."/>
            <person name="Bonito G."/>
            <person name="Buee M."/>
            <person name="Carver A."/>
            <person name="Chen C."/>
            <person name="Cichocki N."/>
            <person name="Clum A."/>
            <person name="Culley D."/>
            <person name="Crous P.W."/>
            <person name="Fauchery L."/>
            <person name="Girlanda M."/>
            <person name="Hayes R.D."/>
            <person name="Keri Z."/>
            <person name="LaButti K."/>
            <person name="Lipzen A."/>
            <person name="Lombard V."/>
            <person name="Magnuson J."/>
            <person name="Maillard F."/>
            <person name="Murat C."/>
            <person name="Nolan M."/>
            <person name="Ohm R.A."/>
            <person name="Pangilinan J."/>
            <person name="Pereira M.F."/>
            <person name="Perotto S."/>
            <person name="Peter M."/>
            <person name="Pfister S."/>
            <person name="Riley R."/>
            <person name="Sitrit Y."/>
            <person name="Stielow J.B."/>
            <person name="Szollosi G."/>
            <person name="Zifcakova L."/>
            <person name="Stursova M."/>
            <person name="Spatafora J.W."/>
            <person name="Tedersoo L."/>
            <person name="Vaario L.M."/>
            <person name="Yamada A."/>
            <person name="Yan M."/>
            <person name="Wang P."/>
            <person name="Xu J."/>
            <person name="Bruns T."/>
            <person name="Baldrian P."/>
            <person name="Vilgalys R."/>
            <person name="Dunand C."/>
            <person name="Henrissat B."/>
            <person name="Grigoriev I.V."/>
            <person name="Hibbett D."/>
            <person name="Nagy L.G."/>
            <person name="Martin F.M."/>
        </authorList>
    </citation>
    <scope>NUCLEOTIDE SEQUENCE</scope>
    <source>
        <strain evidence="1">P2</strain>
    </source>
</reference>
<keyword evidence="2" id="KW-1185">Reference proteome</keyword>
<evidence type="ECO:0000313" key="1">
    <source>
        <dbReference type="EMBL" id="KAF9645165.1"/>
    </source>
</evidence>
<name>A0ACB6Z719_THEGA</name>
<dbReference type="EMBL" id="MU118101">
    <property type="protein sequence ID" value="KAF9645165.1"/>
    <property type="molecule type" value="Genomic_DNA"/>
</dbReference>
<dbReference type="Proteomes" id="UP000886501">
    <property type="component" value="Unassembled WGS sequence"/>
</dbReference>
<proteinExistence type="predicted"/>